<comment type="subcellular location">
    <subcellularLocation>
        <location evidence="1">Cell membrane</location>
        <topology evidence="1">Multi-pass membrane protein</topology>
    </subcellularLocation>
</comment>
<evidence type="ECO:0000256" key="3">
    <source>
        <dbReference type="ARBA" id="ARBA00022475"/>
    </source>
</evidence>
<evidence type="ECO:0000259" key="9">
    <source>
        <dbReference type="Pfam" id="PF12704"/>
    </source>
</evidence>
<evidence type="ECO:0000256" key="1">
    <source>
        <dbReference type="ARBA" id="ARBA00004651"/>
    </source>
</evidence>
<evidence type="ECO:0000313" key="10">
    <source>
        <dbReference type="EMBL" id="MET3732038.1"/>
    </source>
</evidence>
<accession>A0ABV2LU05</accession>
<feature type="domain" description="ABC3 transporter permease C-terminal" evidence="8">
    <location>
        <begin position="277"/>
        <end position="402"/>
    </location>
</feature>
<dbReference type="Pfam" id="PF02687">
    <property type="entry name" value="FtsX"/>
    <property type="match status" value="1"/>
</dbReference>
<keyword evidence="3" id="KW-1003">Cell membrane</keyword>
<dbReference type="InterPro" id="IPR051447">
    <property type="entry name" value="Lipoprotein-release_system"/>
</dbReference>
<dbReference type="EMBL" id="JBEPMO010000008">
    <property type="protein sequence ID" value="MET3732038.1"/>
    <property type="molecule type" value="Genomic_DNA"/>
</dbReference>
<evidence type="ECO:0000256" key="6">
    <source>
        <dbReference type="ARBA" id="ARBA00023136"/>
    </source>
</evidence>
<evidence type="ECO:0000313" key="11">
    <source>
        <dbReference type="Proteomes" id="UP001549146"/>
    </source>
</evidence>
<evidence type="ECO:0000256" key="7">
    <source>
        <dbReference type="SAM" id="Phobius"/>
    </source>
</evidence>
<feature type="transmembrane region" description="Helical" evidence="7">
    <location>
        <begin position="25"/>
        <end position="48"/>
    </location>
</feature>
<dbReference type="InterPro" id="IPR003838">
    <property type="entry name" value="ABC3_permease_C"/>
</dbReference>
<comment type="similarity">
    <text evidence="2">Belongs to the ABC-4 integral membrane protein family. LolC/E subfamily.</text>
</comment>
<proteinExistence type="inferred from homology"/>
<keyword evidence="6 7" id="KW-0472">Membrane</keyword>
<evidence type="ECO:0000259" key="8">
    <source>
        <dbReference type="Pfam" id="PF02687"/>
    </source>
</evidence>
<dbReference type="Proteomes" id="UP001549146">
    <property type="component" value="Unassembled WGS sequence"/>
</dbReference>
<organism evidence="10 11">
    <name type="scientific">Moheibacter stercoris</name>
    <dbReference type="NCBI Taxonomy" id="1628251"/>
    <lineage>
        <taxon>Bacteria</taxon>
        <taxon>Pseudomonadati</taxon>
        <taxon>Bacteroidota</taxon>
        <taxon>Flavobacteriia</taxon>
        <taxon>Flavobacteriales</taxon>
        <taxon>Weeksellaceae</taxon>
        <taxon>Moheibacter</taxon>
    </lineage>
</organism>
<reference evidence="10 11" key="1">
    <citation type="submission" date="2024-06" db="EMBL/GenBank/DDBJ databases">
        <title>Genomic Encyclopedia of Type Strains, Phase IV (KMG-IV): sequencing the most valuable type-strain genomes for metagenomic binning, comparative biology and taxonomic classification.</title>
        <authorList>
            <person name="Goeker M."/>
        </authorList>
    </citation>
    <scope>NUCLEOTIDE SEQUENCE [LARGE SCALE GENOMIC DNA]</scope>
    <source>
        <strain evidence="10 11">DSM 29388</strain>
    </source>
</reference>
<evidence type="ECO:0000256" key="4">
    <source>
        <dbReference type="ARBA" id="ARBA00022692"/>
    </source>
</evidence>
<dbReference type="RefSeq" id="WP_354508866.1">
    <property type="nucleotide sequence ID" value="NZ_JBEPMO010000008.1"/>
</dbReference>
<keyword evidence="10" id="KW-0449">Lipoprotein</keyword>
<feature type="transmembrane region" description="Helical" evidence="7">
    <location>
        <begin position="275"/>
        <end position="300"/>
    </location>
</feature>
<protein>
    <submittedName>
        <fullName evidence="10">Lipoprotein-releasing system permease protein</fullName>
    </submittedName>
</protein>
<dbReference type="InterPro" id="IPR025857">
    <property type="entry name" value="MacB_PCD"/>
</dbReference>
<gene>
    <name evidence="10" type="ORF">ABID46_001622</name>
</gene>
<evidence type="ECO:0000256" key="2">
    <source>
        <dbReference type="ARBA" id="ARBA00005236"/>
    </source>
</evidence>
<evidence type="ECO:0000256" key="5">
    <source>
        <dbReference type="ARBA" id="ARBA00022989"/>
    </source>
</evidence>
<keyword evidence="4 7" id="KW-0812">Transmembrane</keyword>
<feature type="transmembrane region" description="Helical" evidence="7">
    <location>
        <begin position="321"/>
        <end position="347"/>
    </location>
</feature>
<comment type="caution">
    <text evidence="10">The sequence shown here is derived from an EMBL/GenBank/DDBJ whole genome shotgun (WGS) entry which is preliminary data.</text>
</comment>
<name>A0ABV2LU05_9FLAO</name>
<dbReference type="Pfam" id="PF12704">
    <property type="entry name" value="MacB_PCD"/>
    <property type="match status" value="1"/>
</dbReference>
<sequence>MNFSWWFAKKIAFGKSSKNNLSTTIIRIGQLAVAIGIMVALITLSTGIGARKGIKQKLADFNGHITIKPYNSNQSFNSDSLSIQQDFYPIFTSIPEVTHVQAIALKSGIIRTPDNFSGIVLKGVGTDYDVQRFDSYLVKGRFPNIEKTKISDEVVLPQKIANELHLDVDSSFVTYFLQDTGKPIYRRFKVTGIFSTDIKDFDDIYILGDIKHVQRLNKWDSLTIGSFELFTNNVEKIDQTANKVNEYIDFQLYAQSATSSFTQINDWIEIFDTNIFVVLFIMLLVVIINMIMVLLILILERTHSIGLLKTLGSTNWRVRKIFIYYSIFIMIPGLFFGNLIGISLLLIQKYFKVIKLPAENYYLSVAPVHLDLTQILLLNLSAILISAVVLIFPSYLIAKISPSQAMKINEI</sequence>
<keyword evidence="11" id="KW-1185">Reference proteome</keyword>
<keyword evidence="5 7" id="KW-1133">Transmembrane helix</keyword>
<dbReference type="PANTHER" id="PTHR30489:SF0">
    <property type="entry name" value="LIPOPROTEIN-RELEASING SYSTEM TRANSMEMBRANE PROTEIN LOLE"/>
    <property type="match status" value="1"/>
</dbReference>
<feature type="transmembrane region" description="Helical" evidence="7">
    <location>
        <begin position="375"/>
        <end position="398"/>
    </location>
</feature>
<dbReference type="PANTHER" id="PTHR30489">
    <property type="entry name" value="LIPOPROTEIN-RELEASING SYSTEM TRANSMEMBRANE PROTEIN LOLE"/>
    <property type="match status" value="1"/>
</dbReference>
<feature type="domain" description="MacB-like periplasmic core" evidence="9">
    <location>
        <begin position="31"/>
        <end position="217"/>
    </location>
</feature>